<dbReference type="Pfam" id="PF13975">
    <property type="entry name" value="gag-asp_proteas"/>
    <property type="match status" value="1"/>
</dbReference>
<dbReference type="NCBIfam" id="TIGR02281">
    <property type="entry name" value="clan_AA_DTGA"/>
    <property type="match status" value="1"/>
</dbReference>
<protein>
    <submittedName>
        <fullName evidence="1">TIGR02281 family clan AA aspartic protease</fullName>
        <ecNumber evidence="1">3.4.23.-</ecNumber>
    </submittedName>
</protein>
<organism evidence="1 2">
    <name type="scientific">Ciceribacter ferrooxidans</name>
    <dbReference type="NCBI Taxonomy" id="2509717"/>
    <lineage>
        <taxon>Bacteria</taxon>
        <taxon>Pseudomonadati</taxon>
        <taxon>Pseudomonadota</taxon>
        <taxon>Alphaproteobacteria</taxon>
        <taxon>Hyphomicrobiales</taxon>
        <taxon>Rhizobiaceae</taxon>
        <taxon>Ciceribacter</taxon>
    </lineage>
</organism>
<dbReference type="RefSeq" id="WP_129333166.1">
    <property type="nucleotide sequence ID" value="NZ_SDVB01000253.1"/>
</dbReference>
<dbReference type="OrthoDB" id="7595324at2"/>
<accession>A0A4Q2SYV8</accession>
<evidence type="ECO:0000313" key="2">
    <source>
        <dbReference type="Proteomes" id="UP000291088"/>
    </source>
</evidence>
<dbReference type="SUPFAM" id="SSF50630">
    <property type="entry name" value="Acid proteases"/>
    <property type="match status" value="1"/>
</dbReference>
<dbReference type="InterPro" id="IPR011969">
    <property type="entry name" value="Clan_AA_Asp_peptidase_C"/>
</dbReference>
<dbReference type="EMBL" id="SDVB01000253">
    <property type="protein sequence ID" value="RYC09760.1"/>
    <property type="molecule type" value="Genomic_DNA"/>
</dbReference>
<dbReference type="EC" id="3.4.23.-" evidence="1"/>
<keyword evidence="2" id="KW-1185">Reference proteome</keyword>
<dbReference type="InterPro" id="IPR001969">
    <property type="entry name" value="Aspartic_peptidase_AS"/>
</dbReference>
<gene>
    <name evidence="1" type="ORF">EUU22_16835</name>
</gene>
<dbReference type="PROSITE" id="PS00141">
    <property type="entry name" value="ASP_PROTEASE"/>
    <property type="match status" value="1"/>
</dbReference>
<comment type="caution">
    <text evidence="1">The sequence shown here is derived from an EMBL/GenBank/DDBJ whole genome shotgun (WGS) entry which is preliminary data.</text>
</comment>
<sequence>MLMRSLMFVFLSGVVALQMSSSFESWQDTPVGEPAARKTASVANSTLASGTSVLKADAAGHYRGQFRLNGKPVEGMVDTGASAVAINESTARHLGYGAAALDFRYSVNTANGRSEAAVVRLKRVEVGSIKIEDVEALVLRDNALSDTLIGMSFLSRLSSYKAERQSLTMVR</sequence>
<name>A0A4Q2SYV8_9HYPH</name>
<keyword evidence="1" id="KW-0645">Protease</keyword>
<dbReference type="Gene3D" id="2.40.70.10">
    <property type="entry name" value="Acid Proteases"/>
    <property type="match status" value="1"/>
</dbReference>
<dbReference type="CDD" id="cd05483">
    <property type="entry name" value="retropepsin_like_bacteria"/>
    <property type="match status" value="1"/>
</dbReference>
<keyword evidence="1" id="KW-0378">Hydrolase</keyword>
<dbReference type="GO" id="GO:0006508">
    <property type="term" value="P:proteolysis"/>
    <property type="evidence" value="ECO:0007669"/>
    <property type="project" value="UniProtKB-KW"/>
</dbReference>
<proteinExistence type="predicted"/>
<dbReference type="Proteomes" id="UP000291088">
    <property type="component" value="Unassembled WGS sequence"/>
</dbReference>
<evidence type="ECO:0000313" key="1">
    <source>
        <dbReference type="EMBL" id="RYC09760.1"/>
    </source>
</evidence>
<reference evidence="1 2" key="1">
    <citation type="submission" date="2019-01" db="EMBL/GenBank/DDBJ databases">
        <authorList>
            <person name="Deng T."/>
        </authorList>
    </citation>
    <scope>NUCLEOTIDE SEQUENCE [LARGE SCALE GENOMIC DNA]</scope>
    <source>
        <strain evidence="1 2">F8825</strain>
    </source>
</reference>
<dbReference type="InterPro" id="IPR034122">
    <property type="entry name" value="Retropepsin-like_bacterial"/>
</dbReference>
<dbReference type="GO" id="GO:0004190">
    <property type="term" value="F:aspartic-type endopeptidase activity"/>
    <property type="evidence" value="ECO:0007669"/>
    <property type="project" value="InterPro"/>
</dbReference>
<dbReference type="InterPro" id="IPR021109">
    <property type="entry name" value="Peptidase_aspartic_dom_sf"/>
</dbReference>
<dbReference type="AlphaFoldDB" id="A0A4Q2SYV8"/>